<reference evidence="2 3" key="1">
    <citation type="submission" date="2020-07" db="EMBL/GenBank/DDBJ databases">
        <title>Transfer of Campylobacter canadensis to the novel genus Avispirillum gen. nov., that also includes two novel species recovered from migratory waterfowl: Avispirillum anseris sp. nov. and Avispirillum brantae sp. nov.</title>
        <authorList>
            <person name="Miller W.G."/>
            <person name="Chapman M.H."/>
            <person name="Yee E."/>
            <person name="Inglis G.D."/>
        </authorList>
    </citation>
    <scope>NUCLEOTIDE SEQUENCE [LARGE SCALE GENOMIC DNA]</scope>
    <source>
        <strain evidence="2 3">L283</strain>
    </source>
</reference>
<feature type="domain" description="CRISPR-associated protein Cas6 C-terminal" evidence="1">
    <location>
        <begin position="140"/>
        <end position="245"/>
    </location>
</feature>
<comment type="caution">
    <text evidence="2">The sequence shown here is derived from an EMBL/GenBank/DDBJ whole genome shotgun (WGS) entry which is preliminary data.</text>
</comment>
<dbReference type="InterPro" id="IPR019267">
    <property type="entry name" value="CRISPR-assoc_Cas6_C"/>
</dbReference>
<organism evidence="2 3">
    <name type="scientific">Campylobacter canadensis</name>
    <dbReference type="NCBI Taxonomy" id="449520"/>
    <lineage>
        <taxon>Bacteria</taxon>
        <taxon>Pseudomonadati</taxon>
        <taxon>Campylobacterota</taxon>
        <taxon>Epsilonproteobacteria</taxon>
        <taxon>Campylobacterales</taxon>
        <taxon>Campylobacteraceae</taxon>
        <taxon>Campylobacter</taxon>
    </lineage>
</organism>
<proteinExistence type="predicted"/>
<gene>
    <name evidence="2" type="primary">cas6</name>
    <name evidence="2" type="ORF">AVCANL283_06630</name>
</gene>
<dbReference type="Pfam" id="PF10040">
    <property type="entry name" value="CRISPR_Cas6"/>
    <property type="match status" value="1"/>
</dbReference>
<name>A0ABS7WSN7_9BACT</name>
<evidence type="ECO:0000313" key="2">
    <source>
        <dbReference type="EMBL" id="MBZ7987773.1"/>
    </source>
</evidence>
<protein>
    <submittedName>
        <fullName evidence="2">CRISPR system precrRNA processing endoribonuclease RAMP protein Cas6</fullName>
    </submittedName>
</protein>
<dbReference type="EMBL" id="JACGBB010000014">
    <property type="protein sequence ID" value="MBZ7987773.1"/>
    <property type="molecule type" value="Genomic_DNA"/>
</dbReference>
<dbReference type="Gene3D" id="3.30.70.1900">
    <property type="match status" value="1"/>
</dbReference>
<evidence type="ECO:0000313" key="3">
    <source>
        <dbReference type="Proteomes" id="UP000786183"/>
    </source>
</evidence>
<keyword evidence="3" id="KW-1185">Reference proteome</keyword>
<sequence length="253" mass="29854">MKYVKLSVKNININTKYEFNGSAIRGTLGWALKSVDENVFALFFNKDNTNTKYRLDVDFNTYDFSIYLFNEYIKFTPYFALAIEKMRAFGLGVNRQKFDYEMILLNDEAFMDNKGNVLNKDIKSLEFVEQNVCKNVKVIFKSPFMINDKKSNFDPLSFFISIKRRVNEMNKISERVFFDNNFLFSQKLYDYNLLRYSNNQGKKMNFFAKIGEINFYNLDEECFKLLDLSTLIGVGKHTAFGFGKIILERMENE</sequence>
<accession>A0ABS7WSN7</accession>
<evidence type="ECO:0000259" key="1">
    <source>
        <dbReference type="Pfam" id="PF10040"/>
    </source>
</evidence>
<dbReference type="Proteomes" id="UP000786183">
    <property type="component" value="Unassembled WGS sequence"/>
</dbReference>
<dbReference type="RefSeq" id="WP_172232982.1">
    <property type="nucleotide sequence ID" value="NZ_CP035946.1"/>
</dbReference>